<organism evidence="1 2">
    <name type="scientific">Rotaria magnacalcarata</name>
    <dbReference type="NCBI Taxonomy" id="392030"/>
    <lineage>
        <taxon>Eukaryota</taxon>
        <taxon>Metazoa</taxon>
        <taxon>Spiralia</taxon>
        <taxon>Gnathifera</taxon>
        <taxon>Rotifera</taxon>
        <taxon>Eurotatoria</taxon>
        <taxon>Bdelloidea</taxon>
        <taxon>Philodinida</taxon>
        <taxon>Philodinidae</taxon>
        <taxon>Rotaria</taxon>
    </lineage>
</organism>
<dbReference type="AlphaFoldDB" id="A0A8S2Z668"/>
<comment type="caution">
    <text evidence="1">The sequence shown here is derived from an EMBL/GenBank/DDBJ whole genome shotgun (WGS) entry which is preliminary data.</text>
</comment>
<evidence type="ECO:0000313" key="1">
    <source>
        <dbReference type="EMBL" id="CAF4604541.1"/>
    </source>
</evidence>
<sequence length="398" mass="47223">MFRQRLLSTDVLPHAVSSEQHILLHFNNCFYQFFHFANDSNECYPLLANVAYLFRFKASYSFYSRLLQQQQQQERDIYQMATNIHLTSADSFDILDDDEENIDLNEDLESILEEYNHDIDFDYTNANLDEEEMIIDKTNPLDQIVEQRVLSQKFSQLLTDNEHDSTRNNLKRSQSTLSTPDIVWKKIRNWDDRKIQHEDIIDYWERLNDVFDHTMTHHILNTTTTTTTISIEDLRDLAVIKNNIAKTNLSKKLWIVYLKSGTGQWETCESKNTTVNRQIWSTVITSMIPSKLSTMNMMNQTKNEHKICEMIIDKHLQELDEQLEQYHADYIEKKNTLIDFSDEMEKVIQTFVEQHSIVPLEMRLNSKLTVYECDYENRLLERKYLQLKPTDAQVSSMI</sequence>
<name>A0A8S2Z668_9BILA</name>
<proteinExistence type="predicted"/>
<reference evidence="1" key="1">
    <citation type="submission" date="2021-02" db="EMBL/GenBank/DDBJ databases">
        <authorList>
            <person name="Nowell W R."/>
        </authorList>
    </citation>
    <scope>NUCLEOTIDE SEQUENCE</scope>
</reference>
<evidence type="ECO:0000313" key="2">
    <source>
        <dbReference type="Proteomes" id="UP000681967"/>
    </source>
</evidence>
<protein>
    <submittedName>
        <fullName evidence="1">Uncharacterized protein</fullName>
    </submittedName>
</protein>
<dbReference type="Proteomes" id="UP000681967">
    <property type="component" value="Unassembled WGS sequence"/>
</dbReference>
<accession>A0A8S2Z668</accession>
<dbReference type="EMBL" id="CAJOBH010099221">
    <property type="protein sequence ID" value="CAF4604541.1"/>
    <property type="molecule type" value="Genomic_DNA"/>
</dbReference>
<gene>
    <name evidence="1" type="ORF">BYL167_LOCUS40277</name>
</gene>